<dbReference type="RefSeq" id="XP_041549558.1">
    <property type="nucleotide sequence ID" value="XM_041698063.1"/>
</dbReference>
<dbReference type="Proteomes" id="UP000654913">
    <property type="component" value="Chromosome 1"/>
</dbReference>
<comment type="cofactor">
    <cofactor evidence="1 6">
        <name>heme</name>
        <dbReference type="ChEBI" id="CHEBI:30413"/>
    </cofactor>
</comment>
<dbReference type="PANTHER" id="PTHR24305:SF227">
    <property type="entry name" value="P450, PUTATIVE (EUROFUNG)-RELATED"/>
    <property type="match status" value="1"/>
</dbReference>
<dbReference type="InterPro" id="IPR036396">
    <property type="entry name" value="Cyt_P450_sf"/>
</dbReference>
<protein>
    <recommendedName>
        <fullName evidence="10">Cytochrome P450</fullName>
    </recommendedName>
</protein>
<dbReference type="KEGG" id="apuu:APUU_10192S"/>
<comment type="similarity">
    <text evidence="2 7">Belongs to the cytochrome P450 family.</text>
</comment>
<dbReference type="GeneID" id="64967369"/>
<dbReference type="SUPFAM" id="SSF48264">
    <property type="entry name" value="Cytochrome P450"/>
    <property type="match status" value="1"/>
</dbReference>
<dbReference type="InterPro" id="IPR017972">
    <property type="entry name" value="Cyt_P450_CS"/>
</dbReference>
<dbReference type="EMBL" id="AP024443">
    <property type="protein sequence ID" value="BCS17364.1"/>
    <property type="molecule type" value="Genomic_DNA"/>
</dbReference>
<evidence type="ECO:0000256" key="3">
    <source>
        <dbReference type="ARBA" id="ARBA00022723"/>
    </source>
</evidence>
<dbReference type="PRINTS" id="PR00463">
    <property type="entry name" value="EP450I"/>
</dbReference>
<dbReference type="Pfam" id="PF00067">
    <property type="entry name" value="p450"/>
    <property type="match status" value="1"/>
</dbReference>
<dbReference type="InterPro" id="IPR002401">
    <property type="entry name" value="Cyt_P450_E_grp-I"/>
</dbReference>
<accession>A0A7R8AFD0</accession>
<keyword evidence="3 6" id="KW-0479">Metal-binding</keyword>
<proteinExistence type="inferred from homology"/>
<dbReference type="Gene3D" id="1.10.630.10">
    <property type="entry name" value="Cytochrome P450"/>
    <property type="match status" value="1"/>
</dbReference>
<evidence type="ECO:0000256" key="1">
    <source>
        <dbReference type="ARBA" id="ARBA00001971"/>
    </source>
</evidence>
<evidence type="ECO:0008006" key="10">
    <source>
        <dbReference type="Google" id="ProtNLM"/>
    </source>
</evidence>
<evidence type="ECO:0000256" key="7">
    <source>
        <dbReference type="RuleBase" id="RU000461"/>
    </source>
</evidence>
<dbReference type="GO" id="GO:0020037">
    <property type="term" value="F:heme binding"/>
    <property type="evidence" value="ECO:0007669"/>
    <property type="project" value="InterPro"/>
</dbReference>
<feature type="binding site" description="axial binding residue" evidence="6">
    <location>
        <position position="415"/>
    </location>
    <ligand>
        <name>heme</name>
        <dbReference type="ChEBI" id="CHEBI:30413"/>
    </ligand>
    <ligandPart>
        <name>Fe</name>
        <dbReference type="ChEBI" id="CHEBI:18248"/>
    </ligandPart>
</feature>
<reference evidence="8" key="1">
    <citation type="submission" date="2021-01" db="EMBL/GenBank/DDBJ databases">
        <authorList>
            <consortium name="Aspergillus puulaauensis MK2 genome sequencing consortium"/>
            <person name="Kazuki M."/>
            <person name="Futagami T."/>
        </authorList>
    </citation>
    <scope>NUCLEOTIDE SEQUENCE</scope>
    <source>
        <strain evidence="8">MK2</strain>
    </source>
</reference>
<dbReference type="PRINTS" id="PR00385">
    <property type="entry name" value="P450"/>
</dbReference>
<dbReference type="PANTHER" id="PTHR24305">
    <property type="entry name" value="CYTOCHROME P450"/>
    <property type="match status" value="1"/>
</dbReference>
<gene>
    <name evidence="8" type="ORF">APUU_10192S</name>
</gene>
<dbReference type="PROSITE" id="PS00086">
    <property type="entry name" value="CYTOCHROME_P450"/>
    <property type="match status" value="1"/>
</dbReference>
<evidence type="ECO:0000256" key="6">
    <source>
        <dbReference type="PIRSR" id="PIRSR602401-1"/>
    </source>
</evidence>
<evidence type="ECO:0000256" key="4">
    <source>
        <dbReference type="ARBA" id="ARBA00023002"/>
    </source>
</evidence>
<organism evidence="8 9">
    <name type="scientific">Aspergillus puulaauensis</name>
    <dbReference type="NCBI Taxonomy" id="1220207"/>
    <lineage>
        <taxon>Eukaryota</taxon>
        <taxon>Fungi</taxon>
        <taxon>Dikarya</taxon>
        <taxon>Ascomycota</taxon>
        <taxon>Pezizomycotina</taxon>
        <taxon>Eurotiomycetes</taxon>
        <taxon>Eurotiomycetidae</taxon>
        <taxon>Eurotiales</taxon>
        <taxon>Aspergillaceae</taxon>
        <taxon>Aspergillus</taxon>
    </lineage>
</organism>
<dbReference type="GO" id="GO:0005506">
    <property type="term" value="F:iron ion binding"/>
    <property type="evidence" value="ECO:0007669"/>
    <property type="project" value="InterPro"/>
</dbReference>
<keyword evidence="9" id="KW-1185">Reference proteome</keyword>
<dbReference type="OrthoDB" id="1470350at2759"/>
<keyword evidence="7" id="KW-0503">Monooxygenase</keyword>
<evidence type="ECO:0000256" key="2">
    <source>
        <dbReference type="ARBA" id="ARBA00010617"/>
    </source>
</evidence>
<reference evidence="8" key="2">
    <citation type="submission" date="2021-02" db="EMBL/GenBank/DDBJ databases">
        <title>Aspergillus puulaauensis MK2 genome sequence.</title>
        <authorList>
            <person name="Futagami T."/>
            <person name="Mori K."/>
            <person name="Kadooka C."/>
            <person name="Tanaka T."/>
        </authorList>
    </citation>
    <scope>NUCLEOTIDE SEQUENCE</scope>
    <source>
        <strain evidence="8">MK2</strain>
    </source>
</reference>
<dbReference type="GO" id="GO:0004497">
    <property type="term" value="F:monooxygenase activity"/>
    <property type="evidence" value="ECO:0007669"/>
    <property type="project" value="UniProtKB-KW"/>
</dbReference>
<keyword evidence="4 7" id="KW-0560">Oxidoreductase</keyword>
<sequence>MREPQGQASREWLTNVPHDGIIRYFTFFNRERLIVYSPKALADIHTSECYSFQKPAFLANQMRVILGNGLLLSEGHDHKVQKKGLMPAFTRRRIDALYPLFLSKVQETVHAMTTSISKINNSGQKDMEITNWASRYALDVIGVAALGKDFGAIQDDANPLVRTYNAVFKVSKQQRIIFLLNSFLPWWLLNNLPLKHNRDFSGASDLVRAVCRNIITEKRVKFARTQGTNVDVDVDILSTAIQSGRFTDEGLIDQAMTFLAAGHETTESSIVWAIYMLSRDRTLQQQLREEIRQNLPPIDSWNANAQISSTDINRLPLLQAICSETLRFFTPVRLTMREATQDTYLQGVSIPRGTKVMISSCATNTDKALWGPNAAEFNPYRWVHSNSDETLGMVPAGGASNNYAMLTFSQGPRSCIGQGFARAEFACLLAGLIGRYEFRLKDEALMDLAKVEVGDGITAKPRNGLRVVVRAVPGF</sequence>
<dbReference type="AlphaFoldDB" id="A0A7R8AFD0"/>
<dbReference type="InterPro" id="IPR050121">
    <property type="entry name" value="Cytochrome_P450_monoxygenase"/>
</dbReference>
<evidence type="ECO:0000313" key="9">
    <source>
        <dbReference type="Proteomes" id="UP000654913"/>
    </source>
</evidence>
<evidence type="ECO:0000313" key="8">
    <source>
        <dbReference type="EMBL" id="BCS17364.1"/>
    </source>
</evidence>
<name>A0A7R8AFD0_9EURO</name>
<dbReference type="CDD" id="cd11069">
    <property type="entry name" value="CYP_FUM15-like"/>
    <property type="match status" value="1"/>
</dbReference>
<keyword evidence="6 7" id="KW-0349">Heme</keyword>
<dbReference type="GO" id="GO:0016705">
    <property type="term" value="F:oxidoreductase activity, acting on paired donors, with incorporation or reduction of molecular oxygen"/>
    <property type="evidence" value="ECO:0007669"/>
    <property type="project" value="InterPro"/>
</dbReference>
<dbReference type="InterPro" id="IPR001128">
    <property type="entry name" value="Cyt_P450"/>
</dbReference>
<evidence type="ECO:0000256" key="5">
    <source>
        <dbReference type="ARBA" id="ARBA00023004"/>
    </source>
</evidence>
<keyword evidence="5 6" id="KW-0408">Iron</keyword>